<dbReference type="GO" id="GO:0044038">
    <property type="term" value="P:cell wall macromolecule biosynthetic process"/>
    <property type="evidence" value="ECO:0007669"/>
    <property type="project" value="TreeGrafter"/>
</dbReference>
<comment type="subcellular location">
    <subcellularLocation>
        <location evidence="1">Cell membrane</location>
        <topology evidence="1">Multi-pass membrane protein</topology>
    </subcellularLocation>
</comment>
<keyword evidence="2" id="KW-1003">Cell membrane</keyword>
<dbReference type="Pfam" id="PF00953">
    <property type="entry name" value="Glycos_transf_4"/>
    <property type="match status" value="1"/>
</dbReference>
<feature type="transmembrane region" description="Helical" evidence="8">
    <location>
        <begin position="482"/>
        <end position="498"/>
    </location>
</feature>
<reference evidence="9 10" key="1">
    <citation type="journal article" date="2017" name="Genome Announc.">
        <title>Complete Genome Sequences of Two Acetylene-Fermenting Pelobacter acetylenicus Strains.</title>
        <authorList>
            <person name="Sutton J.M."/>
            <person name="Baesman S.M."/>
            <person name="Fierst J.L."/>
            <person name="Poret-Peterson A.T."/>
            <person name="Oremland R.S."/>
            <person name="Dunlap D.S."/>
            <person name="Akob D.M."/>
        </authorList>
    </citation>
    <scope>NUCLEOTIDE SEQUENCE [LARGE SCALE GENOMIC DNA]</scope>
    <source>
        <strain evidence="9 10">DSM 3247</strain>
    </source>
</reference>
<dbReference type="GO" id="GO:0005886">
    <property type="term" value="C:plasma membrane"/>
    <property type="evidence" value="ECO:0007669"/>
    <property type="project" value="UniProtKB-SubCell"/>
</dbReference>
<dbReference type="GO" id="GO:0016780">
    <property type="term" value="F:phosphotransferase activity, for other substituted phosphate groups"/>
    <property type="evidence" value="ECO:0007669"/>
    <property type="project" value="InterPro"/>
</dbReference>
<feature type="transmembrane region" description="Helical" evidence="8">
    <location>
        <begin position="395"/>
        <end position="413"/>
    </location>
</feature>
<evidence type="ECO:0000256" key="2">
    <source>
        <dbReference type="ARBA" id="ARBA00022475"/>
    </source>
</evidence>
<sequence>MGWLHQLYIFMTALFMALIMVPALRRWAIEKRQFDVPNGRKVHVRPKPRLGGVAIFIAFLFAMLVFDDIARPVKGILAGSLIMFATGLVDDLYGISPKKKFLGEIFACLVTIFVGNLHIAHLGNLFGTGSVELPLWLGVPFTVFAIVGVVNALNLLDGLDGLAGGFAAVALGAFLLLGFNDGNLAVMSLCAALVGGIFGFLRYNAYPARIFMGDAGSLTVGFLLGFLAVSLTQGPGATVKPVIPFIILGLPIIDTVRVMSERILRRGNPFAPDRTHVHHRFLDLGFHHRFTVLVIHGLTLFWAVVALLCRDFPAYWLLFGYIVLSVLFYAGLRLSLKFRDKLPLLSRDSDRSLRESQVFQTLARWNHHVEPVLAGLMLMFFAWTALSPLDISNQVFRISLALLLVSCVAFFLSRDLRNPFLMALLFMSGMVIAFQSEQLALSGSDGFLSQAAFRNVLFAVGGLLVFYKFAFRNGEKVLHHPSLDFLLFAMSLSLAILSPELKLAYRLQEVILKGMVLFISFKILAVHSRYMLRWVFWGIHGLLLTFVLRGM</sequence>
<feature type="transmembrane region" description="Helical" evidence="8">
    <location>
        <begin position="185"/>
        <end position="203"/>
    </location>
</feature>
<feature type="binding site" evidence="7">
    <location>
        <position position="154"/>
    </location>
    <ligand>
        <name>Mg(2+)</name>
        <dbReference type="ChEBI" id="CHEBI:18420"/>
    </ligand>
</feature>
<accession>A0A1L3GIH5</accession>
<feature type="transmembrane region" description="Helical" evidence="8">
    <location>
        <begin position="242"/>
        <end position="260"/>
    </location>
</feature>
<dbReference type="InterPro" id="IPR000715">
    <property type="entry name" value="Glycosyl_transferase_4"/>
</dbReference>
<evidence type="ECO:0000256" key="5">
    <source>
        <dbReference type="ARBA" id="ARBA00022989"/>
    </source>
</evidence>
<dbReference type="CDD" id="cd06853">
    <property type="entry name" value="GT_WecA_like"/>
    <property type="match status" value="1"/>
</dbReference>
<evidence type="ECO:0000256" key="8">
    <source>
        <dbReference type="SAM" id="Phobius"/>
    </source>
</evidence>
<dbReference type="STRING" id="29542.A6070_06375"/>
<feature type="transmembrane region" description="Helical" evidence="8">
    <location>
        <begin position="50"/>
        <end position="66"/>
    </location>
</feature>
<feature type="transmembrane region" description="Helical" evidence="8">
    <location>
        <begin position="420"/>
        <end position="440"/>
    </location>
</feature>
<dbReference type="Proteomes" id="UP000182264">
    <property type="component" value="Chromosome"/>
</dbReference>
<dbReference type="EMBL" id="CP015518">
    <property type="protein sequence ID" value="APG25714.1"/>
    <property type="molecule type" value="Genomic_DNA"/>
</dbReference>
<feature type="transmembrane region" description="Helical" evidence="8">
    <location>
        <begin position="534"/>
        <end position="550"/>
    </location>
</feature>
<evidence type="ECO:0000256" key="7">
    <source>
        <dbReference type="PIRSR" id="PIRSR600715-1"/>
    </source>
</evidence>
<dbReference type="KEGG" id="pace:A6070_06375"/>
<keyword evidence="6 8" id="KW-0472">Membrane</keyword>
<dbReference type="PANTHER" id="PTHR22926:SF3">
    <property type="entry name" value="UNDECAPRENYL-PHOSPHATE ALPHA-N-ACETYLGLUCOSAMINYL 1-PHOSPHATE TRANSFERASE"/>
    <property type="match status" value="1"/>
</dbReference>
<feature type="transmembrane region" description="Helical" evidence="8">
    <location>
        <begin position="314"/>
        <end position="332"/>
    </location>
</feature>
<feature type="transmembrane region" description="Helical" evidence="8">
    <location>
        <begin position="452"/>
        <end position="470"/>
    </location>
</feature>
<keyword evidence="4 8" id="KW-0812">Transmembrane</keyword>
<keyword evidence="5 8" id="KW-1133">Transmembrane helix</keyword>
<organism evidence="9 10">
    <name type="scientific">Syntrophotalea acetylenica</name>
    <name type="common">Pelobacter acetylenicus</name>
    <dbReference type="NCBI Taxonomy" id="29542"/>
    <lineage>
        <taxon>Bacteria</taxon>
        <taxon>Pseudomonadati</taxon>
        <taxon>Thermodesulfobacteriota</taxon>
        <taxon>Desulfuromonadia</taxon>
        <taxon>Desulfuromonadales</taxon>
        <taxon>Syntrophotaleaceae</taxon>
        <taxon>Syntrophotalea</taxon>
    </lineage>
</organism>
<feature type="transmembrane region" description="Helical" evidence="8">
    <location>
        <begin position="161"/>
        <end position="179"/>
    </location>
</feature>
<dbReference type="GO" id="GO:0046872">
    <property type="term" value="F:metal ion binding"/>
    <property type="evidence" value="ECO:0007669"/>
    <property type="project" value="UniProtKB-KW"/>
</dbReference>
<gene>
    <name evidence="9" type="ORF">A7E75_12360</name>
</gene>
<keyword evidence="7" id="KW-0460">Magnesium</keyword>
<dbReference type="AlphaFoldDB" id="A0A1L3GIH5"/>
<evidence type="ECO:0000256" key="4">
    <source>
        <dbReference type="ARBA" id="ARBA00022692"/>
    </source>
</evidence>
<feature type="transmembrane region" description="Helical" evidence="8">
    <location>
        <begin position="290"/>
        <end position="308"/>
    </location>
</feature>
<keyword evidence="7" id="KW-0479">Metal-binding</keyword>
<protein>
    <recommendedName>
        <fullName evidence="11">Undecaprenyl/decaprenyl-phosphate alpha-N-acetylglucosaminyl 1-phosphate transferase</fullName>
    </recommendedName>
</protein>
<feature type="transmembrane region" description="Helical" evidence="8">
    <location>
        <begin position="133"/>
        <end position="154"/>
    </location>
</feature>
<feature type="binding site" evidence="7">
    <location>
        <position position="214"/>
    </location>
    <ligand>
        <name>Mg(2+)</name>
        <dbReference type="ChEBI" id="CHEBI:18420"/>
    </ligand>
</feature>
<dbReference type="OrthoDB" id="9783652at2"/>
<evidence type="ECO:0000313" key="10">
    <source>
        <dbReference type="Proteomes" id="UP000182264"/>
    </source>
</evidence>
<feature type="transmembrane region" description="Helical" evidence="8">
    <location>
        <begin position="210"/>
        <end position="230"/>
    </location>
</feature>
<keyword evidence="3" id="KW-0808">Transferase</keyword>
<evidence type="ECO:0000256" key="6">
    <source>
        <dbReference type="ARBA" id="ARBA00023136"/>
    </source>
</evidence>
<comment type="cofactor">
    <cofactor evidence="7">
        <name>Mg(2+)</name>
        <dbReference type="ChEBI" id="CHEBI:18420"/>
    </cofactor>
</comment>
<proteinExistence type="predicted"/>
<evidence type="ECO:0000313" key="9">
    <source>
        <dbReference type="EMBL" id="APG25714.1"/>
    </source>
</evidence>
<name>A0A1L3GIH5_SYNAC</name>
<evidence type="ECO:0000256" key="3">
    <source>
        <dbReference type="ARBA" id="ARBA00022679"/>
    </source>
</evidence>
<dbReference type="RefSeq" id="WP_072287556.1">
    <property type="nucleotide sequence ID" value="NZ_CP015455.1"/>
</dbReference>
<feature type="transmembrane region" description="Helical" evidence="8">
    <location>
        <begin position="101"/>
        <end position="121"/>
    </location>
</feature>
<evidence type="ECO:0008006" key="11">
    <source>
        <dbReference type="Google" id="ProtNLM"/>
    </source>
</evidence>
<dbReference type="GO" id="GO:0071555">
    <property type="term" value="P:cell wall organization"/>
    <property type="evidence" value="ECO:0007669"/>
    <property type="project" value="TreeGrafter"/>
</dbReference>
<keyword evidence="10" id="KW-1185">Reference proteome</keyword>
<evidence type="ECO:0000256" key="1">
    <source>
        <dbReference type="ARBA" id="ARBA00004651"/>
    </source>
</evidence>
<feature type="transmembrane region" description="Helical" evidence="8">
    <location>
        <begin position="6"/>
        <end position="24"/>
    </location>
</feature>
<feature type="transmembrane region" description="Helical" evidence="8">
    <location>
        <begin position="372"/>
        <end position="389"/>
    </location>
</feature>
<dbReference type="GO" id="GO:0009103">
    <property type="term" value="P:lipopolysaccharide biosynthetic process"/>
    <property type="evidence" value="ECO:0007669"/>
    <property type="project" value="TreeGrafter"/>
</dbReference>
<dbReference type="PANTHER" id="PTHR22926">
    <property type="entry name" value="PHOSPHO-N-ACETYLMURAMOYL-PENTAPEPTIDE-TRANSFERASE"/>
    <property type="match status" value="1"/>
</dbReference>